<feature type="transmembrane region" description="Helical" evidence="7">
    <location>
        <begin position="257"/>
        <end position="276"/>
    </location>
</feature>
<reference evidence="8" key="1">
    <citation type="submission" date="2016-04" db="EMBL/GenBank/DDBJ databases">
        <authorList>
            <person name="Evans L.H."/>
            <person name="Alamgir A."/>
            <person name="Owens N."/>
            <person name="Weber N.D."/>
            <person name="Virtaneva K."/>
            <person name="Barbian K."/>
            <person name="Babar A."/>
            <person name="Rosenke K."/>
        </authorList>
    </citation>
    <scope>NUCLEOTIDE SEQUENCE [LARGE SCALE GENOMIC DNA]</scope>
    <source>
        <strain evidence="8">CBS 101.48</strain>
    </source>
</reference>
<feature type="transmembrane region" description="Helical" evidence="7">
    <location>
        <begin position="288"/>
        <end position="311"/>
    </location>
</feature>
<feature type="transmembrane region" description="Helical" evidence="7">
    <location>
        <begin position="176"/>
        <end position="199"/>
    </location>
</feature>
<keyword evidence="3 7" id="KW-1133">Transmembrane helix</keyword>
<organism evidence="8">
    <name type="scientific">Absidia glauca</name>
    <name type="common">Pin mould</name>
    <dbReference type="NCBI Taxonomy" id="4829"/>
    <lineage>
        <taxon>Eukaryota</taxon>
        <taxon>Fungi</taxon>
        <taxon>Fungi incertae sedis</taxon>
        <taxon>Mucoromycota</taxon>
        <taxon>Mucoromycotina</taxon>
        <taxon>Mucoromycetes</taxon>
        <taxon>Mucorales</taxon>
        <taxon>Cunninghamellaceae</taxon>
        <taxon>Absidia</taxon>
    </lineage>
</organism>
<keyword evidence="4 7" id="KW-0472">Membrane</keyword>
<keyword evidence="2 7" id="KW-0812">Transmembrane</keyword>
<dbReference type="Pfam" id="PF04193">
    <property type="entry name" value="PQ-loop"/>
    <property type="match status" value="2"/>
</dbReference>
<feature type="transmembrane region" description="Helical" evidence="7">
    <location>
        <begin position="219"/>
        <end position="236"/>
    </location>
</feature>
<dbReference type="PANTHER" id="PTHR16201">
    <property type="entry name" value="SEVEN TRANSMEMBRANE PROTEIN 1-RELATED"/>
    <property type="match status" value="1"/>
</dbReference>
<dbReference type="InterPro" id="IPR006603">
    <property type="entry name" value="PQ-loop_rpt"/>
</dbReference>
<comment type="similarity">
    <text evidence="5">Belongs to the laat-1 family.</text>
</comment>
<feature type="transmembrane region" description="Helical" evidence="7">
    <location>
        <begin position="97"/>
        <end position="117"/>
    </location>
</feature>
<dbReference type="EMBL" id="LT552246">
    <property type="protein sequence ID" value="SAL98578.1"/>
    <property type="molecule type" value="Genomic_DNA"/>
</dbReference>
<dbReference type="SMART" id="SM00679">
    <property type="entry name" value="CTNS"/>
    <property type="match status" value="2"/>
</dbReference>
<evidence type="ECO:0000256" key="1">
    <source>
        <dbReference type="ARBA" id="ARBA00004141"/>
    </source>
</evidence>
<evidence type="ECO:0000256" key="2">
    <source>
        <dbReference type="ARBA" id="ARBA00022692"/>
    </source>
</evidence>
<dbReference type="GO" id="GO:0000329">
    <property type="term" value="C:fungal-type vacuole membrane"/>
    <property type="evidence" value="ECO:0007669"/>
    <property type="project" value="TreeGrafter"/>
</dbReference>
<name>A0A168MII5_ABSGL</name>
<gene>
    <name evidence="8" type="primary">ABSGL_04129.1 scaffold 5122</name>
</gene>
<dbReference type="OrthoDB" id="8048523at2759"/>
<dbReference type="AlphaFoldDB" id="A0A168MII5"/>
<evidence type="ECO:0000256" key="3">
    <source>
        <dbReference type="ARBA" id="ARBA00022989"/>
    </source>
</evidence>
<proteinExistence type="inferred from homology"/>
<keyword evidence="9" id="KW-1185">Reference proteome</keyword>
<evidence type="ECO:0000313" key="8">
    <source>
        <dbReference type="EMBL" id="SAL98578.1"/>
    </source>
</evidence>
<evidence type="ECO:0000256" key="4">
    <source>
        <dbReference type="ARBA" id="ARBA00023136"/>
    </source>
</evidence>
<protein>
    <submittedName>
        <fullName evidence="8">Uncharacterized protein</fullName>
    </submittedName>
</protein>
<dbReference type="Gene3D" id="1.20.1280.290">
    <property type="match status" value="2"/>
</dbReference>
<dbReference type="Proteomes" id="UP000078561">
    <property type="component" value="Unassembled WGS sequence"/>
</dbReference>
<comment type="catalytic activity">
    <reaction evidence="6">
        <text>L-histidine(out) + L-arginine(in) = L-histidine(in) + L-arginine(out)</text>
        <dbReference type="Rhea" id="RHEA:71063"/>
        <dbReference type="ChEBI" id="CHEBI:32682"/>
        <dbReference type="ChEBI" id="CHEBI:57595"/>
    </reaction>
</comment>
<dbReference type="OMA" id="ISPNLPW"/>
<dbReference type="InParanoid" id="A0A168MII5"/>
<dbReference type="GO" id="GO:0034488">
    <property type="term" value="P:basic amino acid transmembrane export from vacuole"/>
    <property type="evidence" value="ECO:0007669"/>
    <property type="project" value="TreeGrafter"/>
</dbReference>
<accession>A0A168MII5</accession>
<dbReference type="GO" id="GO:0015174">
    <property type="term" value="F:basic amino acid transmembrane transporter activity"/>
    <property type="evidence" value="ECO:0007669"/>
    <property type="project" value="TreeGrafter"/>
</dbReference>
<sequence>MSTSLSTCTPIVDGLPYVQWIYTLFGDCVYGWQECISLLLGYLSIFCWLNAQMPQVIKNYRLGDAESLSISFLTVWLIGDLANFVGCIATHQLPFQLYLSVYFSIIDTILCFQYLYYVKFSDNRLKRWIHSRNGEEVKLSNSAEVSSLSEQTPLLSSSPDNQKNPGSSSYKTTTSLMMMGLFSFYYTFSSSSTLTTMTTTTLSDTGSYDITSTMNEDPQVLWIGRFFAWLCTFLYLSSRLPQIIKNFQRRSVQGLSMALFFFAACGNMTYVLSIFTNPHATRKVMLEAVPYLIGSAGTLCFDATIFGQYLVYNNSQEEKVDVEHLPIMRCDENEVVHI</sequence>
<feature type="transmembrane region" description="Helical" evidence="7">
    <location>
        <begin position="30"/>
        <end position="49"/>
    </location>
</feature>
<comment type="subcellular location">
    <subcellularLocation>
        <location evidence="1">Membrane</location>
        <topology evidence="1">Multi-pass membrane protein</topology>
    </subcellularLocation>
</comment>
<evidence type="ECO:0000256" key="6">
    <source>
        <dbReference type="ARBA" id="ARBA00050768"/>
    </source>
</evidence>
<feature type="transmembrane region" description="Helical" evidence="7">
    <location>
        <begin position="70"/>
        <end position="91"/>
    </location>
</feature>
<dbReference type="FunFam" id="1.20.1280.290:FF:000009">
    <property type="entry name" value="PQ loop repeat family protein"/>
    <property type="match status" value="1"/>
</dbReference>
<evidence type="ECO:0000313" key="9">
    <source>
        <dbReference type="Proteomes" id="UP000078561"/>
    </source>
</evidence>
<dbReference type="PANTHER" id="PTHR16201:SF34">
    <property type="entry name" value="LYSOSOMAL AMINO ACID TRANSPORTER 1"/>
    <property type="match status" value="1"/>
</dbReference>
<evidence type="ECO:0000256" key="5">
    <source>
        <dbReference type="ARBA" id="ARBA00038039"/>
    </source>
</evidence>
<evidence type="ECO:0000256" key="7">
    <source>
        <dbReference type="SAM" id="Phobius"/>
    </source>
</evidence>
<dbReference type="InterPro" id="IPR051415">
    <property type="entry name" value="LAAT-1"/>
</dbReference>